<dbReference type="InterPro" id="IPR036322">
    <property type="entry name" value="WD40_repeat_dom_sf"/>
</dbReference>
<dbReference type="InterPro" id="IPR052596">
    <property type="entry name" value="AMBRA1_autophagy"/>
</dbReference>
<sequence>MQSACRKSTGHKSTIAAALSADGKILASTHGDHTVKIINCETGKCEKVLSGHRRTPWVVRFHPLHPEILAGGSLDHEIVTEYKDSQVPIVLEALERMHAHLTAAVVSNDPLFDQRYSWGYRKMELLMRTSEQELQTEALTNRHLCIRGLTPAPGILLLMRGMQLCPHSDIGLSSLSSIA</sequence>
<dbReference type="STRING" id="35608.A0A2U1M7F2"/>
<dbReference type="SMART" id="SM00320">
    <property type="entry name" value="WD40"/>
    <property type="match status" value="2"/>
</dbReference>
<proteinExistence type="predicted"/>
<dbReference type="PANTHER" id="PTHR22874:SF15">
    <property type="entry name" value="TRANSCRIPTION FACTOR WD40-LIKE FAMILY"/>
    <property type="match status" value="1"/>
</dbReference>
<dbReference type="AlphaFoldDB" id="A0A2U1M7F2"/>
<dbReference type="GO" id="GO:0000045">
    <property type="term" value="P:autophagosome assembly"/>
    <property type="evidence" value="ECO:0007669"/>
    <property type="project" value="TreeGrafter"/>
</dbReference>
<name>A0A2U1M7F2_ARTAN</name>
<dbReference type="Gene3D" id="2.130.10.10">
    <property type="entry name" value="YVTN repeat-like/Quinoprotein amine dehydrogenase"/>
    <property type="match status" value="1"/>
</dbReference>
<keyword evidence="2" id="KW-1185">Reference proteome</keyword>
<organism evidence="1 2">
    <name type="scientific">Artemisia annua</name>
    <name type="common">Sweet wormwood</name>
    <dbReference type="NCBI Taxonomy" id="35608"/>
    <lineage>
        <taxon>Eukaryota</taxon>
        <taxon>Viridiplantae</taxon>
        <taxon>Streptophyta</taxon>
        <taxon>Embryophyta</taxon>
        <taxon>Tracheophyta</taxon>
        <taxon>Spermatophyta</taxon>
        <taxon>Magnoliopsida</taxon>
        <taxon>eudicotyledons</taxon>
        <taxon>Gunneridae</taxon>
        <taxon>Pentapetalae</taxon>
        <taxon>asterids</taxon>
        <taxon>campanulids</taxon>
        <taxon>Asterales</taxon>
        <taxon>Asteraceae</taxon>
        <taxon>Asteroideae</taxon>
        <taxon>Anthemideae</taxon>
        <taxon>Artemisiinae</taxon>
        <taxon>Artemisia</taxon>
    </lineage>
</organism>
<reference evidence="1 2" key="1">
    <citation type="journal article" date="2018" name="Mol. Plant">
        <title>The genome of Artemisia annua provides insight into the evolution of Asteraceae family and artemisinin biosynthesis.</title>
        <authorList>
            <person name="Shen Q."/>
            <person name="Zhang L."/>
            <person name="Liao Z."/>
            <person name="Wang S."/>
            <person name="Yan T."/>
            <person name="Shi P."/>
            <person name="Liu M."/>
            <person name="Fu X."/>
            <person name="Pan Q."/>
            <person name="Wang Y."/>
            <person name="Lv Z."/>
            <person name="Lu X."/>
            <person name="Zhang F."/>
            <person name="Jiang W."/>
            <person name="Ma Y."/>
            <person name="Chen M."/>
            <person name="Hao X."/>
            <person name="Li L."/>
            <person name="Tang Y."/>
            <person name="Lv G."/>
            <person name="Zhou Y."/>
            <person name="Sun X."/>
            <person name="Brodelius P.E."/>
            <person name="Rose J.K.C."/>
            <person name="Tang K."/>
        </authorList>
    </citation>
    <scope>NUCLEOTIDE SEQUENCE [LARGE SCALE GENOMIC DNA]</scope>
    <source>
        <strain evidence="2">cv. Huhao1</strain>
        <tissue evidence="1">Leaf</tissue>
    </source>
</reference>
<dbReference type="SUPFAM" id="SSF50978">
    <property type="entry name" value="WD40 repeat-like"/>
    <property type="match status" value="1"/>
</dbReference>
<dbReference type="EMBL" id="PKPP01006250">
    <property type="protein sequence ID" value="PWA57144.1"/>
    <property type="molecule type" value="Genomic_DNA"/>
</dbReference>
<accession>A0A2U1M7F2</accession>
<dbReference type="OrthoDB" id="1730362at2759"/>
<comment type="caution">
    <text evidence="1">The sequence shown here is derived from an EMBL/GenBank/DDBJ whole genome shotgun (WGS) entry which is preliminary data.</text>
</comment>
<dbReference type="GO" id="GO:0000423">
    <property type="term" value="P:mitophagy"/>
    <property type="evidence" value="ECO:0007669"/>
    <property type="project" value="TreeGrafter"/>
</dbReference>
<protein>
    <submittedName>
        <fullName evidence="1">WD40 repeat-containing protein</fullName>
    </submittedName>
</protein>
<dbReference type="PANTHER" id="PTHR22874">
    <property type="entry name" value="ACTIVATING MOLECULE IN BECN1-REGULATED AUTOPHAGY PROTEIN 1"/>
    <property type="match status" value="1"/>
</dbReference>
<dbReference type="InterPro" id="IPR001680">
    <property type="entry name" value="WD40_rpt"/>
</dbReference>
<evidence type="ECO:0000313" key="2">
    <source>
        <dbReference type="Proteomes" id="UP000245207"/>
    </source>
</evidence>
<evidence type="ECO:0000313" key="1">
    <source>
        <dbReference type="EMBL" id="PWA57144.1"/>
    </source>
</evidence>
<dbReference type="InterPro" id="IPR015943">
    <property type="entry name" value="WD40/YVTN_repeat-like_dom_sf"/>
</dbReference>
<dbReference type="GO" id="GO:1990756">
    <property type="term" value="F:ubiquitin-like ligase-substrate adaptor activity"/>
    <property type="evidence" value="ECO:0007669"/>
    <property type="project" value="TreeGrafter"/>
</dbReference>
<dbReference type="GO" id="GO:0080008">
    <property type="term" value="C:Cul4-RING E3 ubiquitin ligase complex"/>
    <property type="evidence" value="ECO:0007669"/>
    <property type="project" value="TreeGrafter"/>
</dbReference>
<dbReference type="Proteomes" id="UP000245207">
    <property type="component" value="Unassembled WGS sequence"/>
</dbReference>
<gene>
    <name evidence="1" type="ORF">CTI12_AA393050</name>
</gene>
<dbReference type="Pfam" id="PF00400">
    <property type="entry name" value="WD40"/>
    <property type="match status" value="2"/>
</dbReference>